<feature type="domain" description="Choline/carnitine acyltransferase" evidence="18">
    <location>
        <begin position="365"/>
        <end position="934"/>
    </location>
</feature>
<keyword evidence="8" id="KW-0809">Transit peptide</keyword>
<dbReference type="InterPro" id="IPR039551">
    <property type="entry name" value="Cho/carn_acyl_trans"/>
</dbReference>
<evidence type="ECO:0000313" key="20">
    <source>
        <dbReference type="EMBL" id="GMF41954.1"/>
    </source>
</evidence>
<evidence type="ECO:0000256" key="17">
    <source>
        <dbReference type="PIRSR" id="PIRSR600542-1"/>
    </source>
</evidence>
<organism evidence="20 21">
    <name type="scientific">Phytophthora fragariaefolia</name>
    <dbReference type="NCBI Taxonomy" id="1490495"/>
    <lineage>
        <taxon>Eukaryota</taxon>
        <taxon>Sar</taxon>
        <taxon>Stramenopiles</taxon>
        <taxon>Oomycota</taxon>
        <taxon>Peronosporomycetes</taxon>
        <taxon>Peronosporales</taxon>
        <taxon>Peronosporaceae</taxon>
        <taxon>Phytophthora</taxon>
    </lineage>
</organism>
<keyword evidence="10" id="KW-0496">Mitochondrion</keyword>
<dbReference type="OrthoDB" id="240216at2759"/>
<dbReference type="GO" id="GO:0005777">
    <property type="term" value="C:peroxisome"/>
    <property type="evidence" value="ECO:0007669"/>
    <property type="project" value="UniProtKB-SubCell"/>
</dbReference>
<evidence type="ECO:0000256" key="4">
    <source>
        <dbReference type="ARBA" id="ARBA00022448"/>
    </source>
</evidence>
<evidence type="ECO:0000256" key="10">
    <source>
        <dbReference type="ARBA" id="ARBA00023128"/>
    </source>
</evidence>
<evidence type="ECO:0000256" key="3">
    <source>
        <dbReference type="ARBA" id="ARBA00005232"/>
    </source>
</evidence>
<evidence type="ECO:0000256" key="5">
    <source>
        <dbReference type="ARBA" id="ARBA00022679"/>
    </source>
</evidence>
<evidence type="ECO:0000259" key="19">
    <source>
        <dbReference type="Pfam" id="PF08242"/>
    </source>
</evidence>
<keyword evidence="4" id="KW-0813">Transport</keyword>
<comment type="caution">
    <text evidence="20">The sequence shown here is derived from an EMBL/GenBank/DDBJ whole genome shotgun (WGS) entry which is preliminary data.</text>
</comment>
<dbReference type="Pfam" id="PF00755">
    <property type="entry name" value="Carn_acyltransf"/>
    <property type="match status" value="1"/>
</dbReference>
<evidence type="ECO:0000256" key="11">
    <source>
        <dbReference type="ARBA" id="ARBA00023136"/>
    </source>
</evidence>
<dbReference type="CDD" id="cd02440">
    <property type="entry name" value="AdoMet_MTases"/>
    <property type="match status" value="1"/>
</dbReference>
<evidence type="ECO:0000256" key="2">
    <source>
        <dbReference type="ARBA" id="ARBA00004443"/>
    </source>
</evidence>
<comment type="catalytic activity">
    <reaction evidence="14">
        <text>(R)-carnitine + acetyl-CoA = O-acetyl-(R)-carnitine + CoA</text>
        <dbReference type="Rhea" id="RHEA:21136"/>
        <dbReference type="ChEBI" id="CHEBI:16347"/>
        <dbReference type="ChEBI" id="CHEBI:57287"/>
        <dbReference type="ChEBI" id="CHEBI:57288"/>
        <dbReference type="ChEBI" id="CHEBI:57589"/>
        <dbReference type="EC" id="2.3.1.7"/>
    </reaction>
</comment>
<keyword evidence="7" id="KW-0276">Fatty acid metabolism</keyword>
<dbReference type="Gene3D" id="3.30.559.10">
    <property type="entry name" value="Chloramphenicol acetyltransferase-like domain"/>
    <property type="match status" value="1"/>
</dbReference>
<dbReference type="FunFam" id="3.30.559.70:FF:000007">
    <property type="entry name" value="Carnitine O-acetyltransferase, mitochondrial"/>
    <property type="match status" value="1"/>
</dbReference>
<keyword evidence="11" id="KW-0472">Membrane</keyword>
<evidence type="ECO:0000256" key="1">
    <source>
        <dbReference type="ARBA" id="ARBA00004275"/>
    </source>
</evidence>
<dbReference type="InterPro" id="IPR013217">
    <property type="entry name" value="Methyltransf_12"/>
</dbReference>
<evidence type="ECO:0000256" key="14">
    <source>
        <dbReference type="ARBA" id="ARBA00052702"/>
    </source>
</evidence>
<evidence type="ECO:0000259" key="18">
    <source>
        <dbReference type="Pfam" id="PF00755"/>
    </source>
</evidence>
<dbReference type="AlphaFoldDB" id="A0A9W6XMX6"/>
<dbReference type="EMBL" id="BSXT01001389">
    <property type="protein sequence ID" value="GMF41954.1"/>
    <property type="molecule type" value="Genomic_DNA"/>
</dbReference>
<proteinExistence type="inferred from homology"/>
<dbReference type="SUPFAM" id="SSF52777">
    <property type="entry name" value="CoA-dependent acyltransferases"/>
    <property type="match status" value="2"/>
</dbReference>
<evidence type="ECO:0000256" key="8">
    <source>
        <dbReference type="ARBA" id="ARBA00022946"/>
    </source>
</evidence>
<evidence type="ECO:0000256" key="9">
    <source>
        <dbReference type="ARBA" id="ARBA00023098"/>
    </source>
</evidence>
<keyword evidence="9" id="KW-0443">Lipid metabolism</keyword>
<dbReference type="Pfam" id="PF08242">
    <property type="entry name" value="Methyltransf_12"/>
    <property type="match status" value="1"/>
</dbReference>
<keyword evidence="13" id="KW-0012">Acyltransferase</keyword>
<feature type="active site" description="Proton acceptor" evidence="17">
    <location>
        <position position="663"/>
    </location>
</feature>
<dbReference type="InterPro" id="IPR023213">
    <property type="entry name" value="CAT-like_dom_sf"/>
</dbReference>
<evidence type="ECO:0000256" key="6">
    <source>
        <dbReference type="ARBA" id="ARBA00022792"/>
    </source>
</evidence>
<dbReference type="PANTHER" id="PTHR22589:SF103">
    <property type="entry name" value="CARNITINE O-ACETYL-TRANSFERASE, ISOFORM A-RELATED"/>
    <property type="match status" value="1"/>
</dbReference>
<dbReference type="SUPFAM" id="SSF53335">
    <property type="entry name" value="S-adenosyl-L-methionine-dependent methyltransferases"/>
    <property type="match status" value="1"/>
</dbReference>
<dbReference type="PROSITE" id="PS00440">
    <property type="entry name" value="ACYLTRANSF_C_2"/>
    <property type="match status" value="1"/>
</dbReference>
<dbReference type="Proteomes" id="UP001165121">
    <property type="component" value="Unassembled WGS sequence"/>
</dbReference>
<dbReference type="InterPro" id="IPR000542">
    <property type="entry name" value="Carn_acyl_trans"/>
</dbReference>
<evidence type="ECO:0000256" key="15">
    <source>
        <dbReference type="ARBA" id="ARBA00053195"/>
    </source>
</evidence>
<sequence>MEQIHINVPGLHMTSMQRLIPSVAATLTATAYRMLCSSFIGFPLPFQLVFGIPSVGESGQRYYVMLLPILKILAKNLISGALGSKYDLLPQIMIFNVDVFNALYVSSSMQTSNSITTTLFIIMLDALQALISMSDIGSFVRHITLLQRKIPDNHPLKSACFVDIALQIIKEDDQALSHLDSCHYSSAVAVLRRKLSGESNFTFRKPTDPAKYAKHVISPSGHGVSVMVAPADHSVPRKLDLPADQRDLLINVFSSKERKLFVHKAAQVLFTTEFVMLVDANIAAADVDVELAVRPSGLRRLTPQSSGQAAAQSTITPAALAMALIPPGSFGPMGFRECWGDYRAEADLEDAARPLYRFQRELPRLPVPPLHETVALYLETLRPLATPAELARAKELAAAFLRPGGMGEELQRRLQARAKDRGDSSFLAEWWNTLGYLQVRDPVVFNVSYFFHFADSVHASQRSNVGRAAALLRGSVLFARQVADGSIEPEQLGKNKTPICSTAYKYMFNACRIPRREQDSYRIYDPKTHTHAVVMRHNKFFQLELLDPRSQEPLGFEALCFQLAKILEAAGAKESAVGALTSQDRDSWADAREELIHASPQNEESLRAIESSLLVLNLDDEAPVSRTEVARGLWHGNGRNRFFDKCVQIVVFENGKAGLLGEHSMLDGMPMARYTDYLLSRLHNGQIDLGPRGQTTAQLERSLIAPKQLTFRFTAQTLRNIAQAEKVFDQTVIDHEVFVQAFYGYGARSIKRFRCSPDAFVQLAIQLAYKKLFKKNVATYEASQTRVFLHGRTETTRSCSAASAKFTDAMVDASGAVTTDEKKKLLLAAANAHVAYMRKAGAGRGVDRHILGLKLLVRPDERVPFFEDPVMSRASRWLISTSHLTNELFDGWGWGEVVPEGLGIAYSVKTHSIQFNIACRQHGSWAARMGHLLEESLIEMQQLFSQSKDIGAKFTPSTLVPLAVTAAGALALYGLVRAARARVYDAVIVKLTTDWYAEVLRRLPEGSSMLDVGIGTGLALANNGEQLRAKRIAVDGVDYDADYVARCRARLMERQLADLVQAHHAPIYDFSGPGPYDAAYFSSSLMLMPDAVKALQHCVKMLKPKTGRVYVTQTIQTNHSKLVEVVKPLLKFLTTIDFGTVTYEEELLNTFKKAGLTLLEHVPISGSTMTSTRSFRLFVLEP</sequence>
<dbReference type="GO" id="GO:0005743">
    <property type="term" value="C:mitochondrial inner membrane"/>
    <property type="evidence" value="ECO:0007669"/>
    <property type="project" value="UniProtKB-SubCell"/>
</dbReference>
<evidence type="ECO:0000256" key="16">
    <source>
        <dbReference type="ARBA" id="ARBA00073438"/>
    </source>
</evidence>
<dbReference type="InterPro" id="IPR042231">
    <property type="entry name" value="Cho/carn_acyl_trans_2"/>
</dbReference>
<keyword evidence="21" id="KW-1185">Reference proteome</keyword>
<reference evidence="20" key="1">
    <citation type="submission" date="2023-04" db="EMBL/GenBank/DDBJ databases">
        <title>Phytophthora fragariaefolia NBRC 109709.</title>
        <authorList>
            <person name="Ichikawa N."/>
            <person name="Sato H."/>
            <person name="Tonouchi N."/>
        </authorList>
    </citation>
    <scope>NUCLEOTIDE SEQUENCE</scope>
    <source>
        <strain evidence="20">NBRC 109709</strain>
    </source>
</reference>
<keyword evidence="12" id="KW-0576">Peroxisome</keyword>
<name>A0A9W6XMX6_9STRA</name>
<protein>
    <recommendedName>
        <fullName evidence="16">Carnitine O-acetyltransferase, mitochondrial</fullName>
    </recommendedName>
</protein>
<dbReference type="InterPro" id="IPR029063">
    <property type="entry name" value="SAM-dependent_MTases_sf"/>
</dbReference>
<comment type="subcellular location">
    <subcellularLocation>
        <location evidence="2">Mitochondrion inner membrane</location>
        <topology evidence="2">Peripheral membrane protein</topology>
        <orientation evidence="2">Matrix side</orientation>
    </subcellularLocation>
    <subcellularLocation>
        <location evidence="1">Peroxisome</location>
    </subcellularLocation>
</comment>
<feature type="domain" description="Methyltransferase type 12" evidence="19">
    <location>
        <begin position="1010"/>
        <end position="1104"/>
    </location>
</feature>
<evidence type="ECO:0000256" key="7">
    <source>
        <dbReference type="ARBA" id="ARBA00022832"/>
    </source>
</evidence>
<comment type="similarity">
    <text evidence="3">Belongs to the carnitine/choline acetyltransferase family.</text>
</comment>
<keyword evidence="6" id="KW-0999">Mitochondrion inner membrane</keyword>
<evidence type="ECO:0000256" key="13">
    <source>
        <dbReference type="ARBA" id="ARBA00023315"/>
    </source>
</evidence>
<keyword evidence="5" id="KW-0808">Transferase</keyword>
<dbReference type="Gene3D" id="3.30.559.70">
    <property type="entry name" value="Choline/Carnitine o-acyltransferase, domain 2"/>
    <property type="match status" value="1"/>
</dbReference>
<evidence type="ECO:0000313" key="21">
    <source>
        <dbReference type="Proteomes" id="UP001165121"/>
    </source>
</evidence>
<dbReference type="GO" id="GO:0004092">
    <property type="term" value="F:carnitine O-acetyltransferase activity"/>
    <property type="evidence" value="ECO:0007669"/>
    <property type="project" value="UniProtKB-EC"/>
</dbReference>
<comment type="function">
    <text evidence="15">Carnitine acetylase is specific for short chain fatty acids. Carnitine acetylase seems to affect the flux through the pyruvate dehydrogenase complex. It may be involved as well in the transport of acetyl-CoA into mitochondria.</text>
</comment>
<dbReference type="Gene3D" id="3.40.50.150">
    <property type="entry name" value="Vaccinia Virus protein VP39"/>
    <property type="match status" value="1"/>
</dbReference>
<dbReference type="PANTHER" id="PTHR22589">
    <property type="entry name" value="CARNITINE O-ACYLTRANSFERASE"/>
    <property type="match status" value="1"/>
</dbReference>
<accession>A0A9W6XMX6</accession>
<dbReference type="GO" id="GO:0006631">
    <property type="term" value="P:fatty acid metabolic process"/>
    <property type="evidence" value="ECO:0007669"/>
    <property type="project" value="UniProtKB-KW"/>
</dbReference>
<gene>
    <name evidence="20" type="ORF">Pfra01_001351000</name>
</gene>
<evidence type="ECO:0000256" key="12">
    <source>
        <dbReference type="ARBA" id="ARBA00023140"/>
    </source>
</evidence>
<dbReference type="PROSITE" id="PS00439">
    <property type="entry name" value="ACYLTRANSF_C_1"/>
    <property type="match status" value="1"/>
</dbReference>